<dbReference type="AlphaFoldDB" id="A6W8S4"/>
<feature type="compositionally biased region" description="Basic and acidic residues" evidence="1">
    <location>
        <begin position="53"/>
        <end position="67"/>
    </location>
</feature>
<sequence>MSRPLPPDHNARYGAAHRRLRGMWKHRIKQGGVTCWRCGEQLPADIPDSAWDLGHDDKDRSKYRGPEHSAGCNRSAAGKASALKRRGHLRPTPRHPGVLP</sequence>
<reference evidence="3" key="1">
    <citation type="journal article" date="2008" name="PLoS ONE">
        <title>Survival in nuclear waste, extreme resistance, and potential applications gleaned from the genome sequence of Kineococcus radiotolerans SRS30216.</title>
        <authorList>
            <person name="Bagwell C.E."/>
            <person name="Bhat S."/>
            <person name="Hawkins G.M."/>
            <person name="Smith B.W."/>
            <person name="Biswas T."/>
            <person name="Hoover T.R."/>
            <person name="Saunders E."/>
            <person name="Han C.S."/>
            <person name="Tsodikov O.V."/>
            <person name="Shimkets L.J."/>
        </authorList>
    </citation>
    <scope>NUCLEOTIDE SEQUENCE [LARGE SCALE GENOMIC DNA]</scope>
    <source>
        <strain evidence="3">ATCC BAA-149 / DSM 14245 / SRS30216</strain>
    </source>
</reference>
<feature type="compositionally biased region" description="Basic residues" evidence="1">
    <location>
        <begin position="82"/>
        <end position="93"/>
    </location>
</feature>
<dbReference type="Proteomes" id="UP000001116">
    <property type="component" value="Chromosome"/>
</dbReference>
<proteinExistence type="predicted"/>
<evidence type="ECO:0000256" key="1">
    <source>
        <dbReference type="SAM" id="MobiDB-lite"/>
    </source>
</evidence>
<keyword evidence="3" id="KW-1185">Reference proteome</keyword>
<dbReference type="KEGG" id="kra:Krad_1727"/>
<dbReference type="eggNOG" id="ENOG502ZGIG">
    <property type="taxonomic scope" value="Bacteria"/>
</dbReference>
<evidence type="ECO:0000313" key="3">
    <source>
        <dbReference type="Proteomes" id="UP000001116"/>
    </source>
</evidence>
<dbReference type="HOGENOM" id="CLU_2302090_0_0_11"/>
<evidence type="ECO:0000313" key="2">
    <source>
        <dbReference type="EMBL" id="ABS03213.1"/>
    </source>
</evidence>
<dbReference type="OrthoDB" id="3405006at2"/>
<gene>
    <name evidence="2" type="ordered locus">Krad_1727</name>
</gene>
<feature type="region of interest" description="Disordered" evidence="1">
    <location>
        <begin position="47"/>
        <end position="100"/>
    </location>
</feature>
<evidence type="ECO:0008006" key="4">
    <source>
        <dbReference type="Google" id="ProtNLM"/>
    </source>
</evidence>
<accession>A6W8S4</accession>
<dbReference type="STRING" id="266940.Krad_1727"/>
<protein>
    <recommendedName>
        <fullName evidence="4">HNH endonuclease</fullName>
    </recommendedName>
</protein>
<organism evidence="2 3">
    <name type="scientific">Kineococcus radiotolerans (strain ATCC BAA-149 / DSM 14245 / SRS30216)</name>
    <dbReference type="NCBI Taxonomy" id="266940"/>
    <lineage>
        <taxon>Bacteria</taxon>
        <taxon>Bacillati</taxon>
        <taxon>Actinomycetota</taxon>
        <taxon>Actinomycetes</taxon>
        <taxon>Kineosporiales</taxon>
        <taxon>Kineosporiaceae</taxon>
        <taxon>Kineococcus</taxon>
    </lineage>
</organism>
<dbReference type="EMBL" id="CP000750">
    <property type="protein sequence ID" value="ABS03213.1"/>
    <property type="molecule type" value="Genomic_DNA"/>
</dbReference>
<name>A6W8S4_KINRD</name>